<evidence type="ECO:0000313" key="3">
    <source>
        <dbReference type="Proteomes" id="UP001597218"/>
    </source>
</evidence>
<sequence>MSFTTIIVYLTLAALLFTQVEVAKIKKENQKLKEEIIAIKTHIKK</sequence>
<feature type="coiled-coil region" evidence="1">
    <location>
        <begin position="15"/>
        <end position="42"/>
    </location>
</feature>
<dbReference type="Proteomes" id="UP001597218">
    <property type="component" value="Unassembled WGS sequence"/>
</dbReference>
<protein>
    <recommendedName>
        <fullName evidence="4">BhlA holin family protein</fullName>
    </recommendedName>
</protein>
<organism evidence="2 3">
    <name type="scientific">Sporosarcina siberiensis</name>
    <dbReference type="NCBI Taxonomy" id="1365606"/>
    <lineage>
        <taxon>Bacteria</taxon>
        <taxon>Bacillati</taxon>
        <taxon>Bacillota</taxon>
        <taxon>Bacilli</taxon>
        <taxon>Bacillales</taxon>
        <taxon>Caryophanaceae</taxon>
        <taxon>Sporosarcina</taxon>
    </lineage>
</organism>
<proteinExistence type="predicted"/>
<evidence type="ECO:0008006" key="4">
    <source>
        <dbReference type="Google" id="ProtNLM"/>
    </source>
</evidence>
<comment type="caution">
    <text evidence="2">The sequence shown here is derived from an EMBL/GenBank/DDBJ whole genome shotgun (WGS) entry which is preliminary data.</text>
</comment>
<keyword evidence="1" id="KW-0175">Coiled coil</keyword>
<gene>
    <name evidence="2" type="ORF">ACFSFY_12850</name>
</gene>
<name>A0ABW4SH99_9BACL</name>
<dbReference type="RefSeq" id="WP_381538621.1">
    <property type="nucleotide sequence ID" value="NZ_JBHUGI010000032.1"/>
</dbReference>
<accession>A0ABW4SH99</accession>
<evidence type="ECO:0000313" key="2">
    <source>
        <dbReference type="EMBL" id="MFD1928923.1"/>
    </source>
</evidence>
<keyword evidence="3" id="KW-1185">Reference proteome</keyword>
<reference evidence="3" key="1">
    <citation type="journal article" date="2019" name="Int. J. Syst. Evol. Microbiol.">
        <title>The Global Catalogue of Microorganisms (GCM) 10K type strain sequencing project: providing services to taxonomists for standard genome sequencing and annotation.</title>
        <authorList>
            <consortium name="The Broad Institute Genomics Platform"/>
            <consortium name="The Broad Institute Genome Sequencing Center for Infectious Disease"/>
            <person name="Wu L."/>
            <person name="Ma J."/>
        </authorList>
    </citation>
    <scope>NUCLEOTIDE SEQUENCE [LARGE SCALE GENOMIC DNA]</scope>
    <source>
        <strain evidence="3">CGMCC 4.7177</strain>
    </source>
</reference>
<evidence type="ECO:0000256" key="1">
    <source>
        <dbReference type="SAM" id="Coils"/>
    </source>
</evidence>
<dbReference type="EMBL" id="JBHUGI010000032">
    <property type="protein sequence ID" value="MFD1928923.1"/>
    <property type="molecule type" value="Genomic_DNA"/>
</dbReference>